<keyword evidence="2" id="KW-1185">Reference proteome</keyword>
<dbReference type="EMBL" id="KQ086781">
    <property type="protein sequence ID" value="KLO04020.1"/>
    <property type="molecule type" value="Genomic_DNA"/>
</dbReference>
<dbReference type="OrthoDB" id="3232986at2759"/>
<feature type="non-terminal residue" evidence="1">
    <location>
        <position position="738"/>
    </location>
</feature>
<accession>A0A0H2QWS2</accession>
<evidence type="ECO:0000313" key="2">
    <source>
        <dbReference type="Proteomes" id="UP000053477"/>
    </source>
</evidence>
<evidence type="ECO:0008006" key="3">
    <source>
        <dbReference type="Google" id="ProtNLM"/>
    </source>
</evidence>
<protein>
    <recommendedName>
        <fullName evidence="3">C2H2-type domain-containing protein</fullName>
    </recommendedName>
</protein>
<sequence>MFVCPNPQCSRTFRLSRAAAVHIGKSRLCKRWRKDFVRSKSGISVDRIQDGSGDPSLLHRDGVEMDLDNPFPSPFHASDDGNELVGSIMDAVNNSPPWLDYDSVMDSDPPSRDHSHEPDDIAFVEAASQASHEEERHDASEIRTEKHESAGFDFGKGRTIIDEIDGDQFAHERLRNRFYPFSSRDDFEVGAWFIRSSVSMADIDTFLGLSAVSNYLCAKKKENPICSPFSGVQMKNKFSFRSAKDLHDKIAVLPQPPPWMSTIVSVDGGSTQKPITFYHRNAFQMFRFQYGNPLFAHHQSNVPVQIWNDGVQIFEGPMTGKLCWEIQNKIGAGETLGLVILGSDKTALNKCYGDKKAHCVYMSCGNISKDLRMKGSAGCWVKIAEIPEVKFLEKTHQGLLSQRLFHICMDIVTAGLKACSHHPEMMTDANGIKRLVRTVLLAHVSDLPEQQLIACVQQNYSPVSMANLDQFGSSEKHPPRTKRVTLHLIRTVLQTLGMEAKDLALYKTASLALGLNGVHDPYWSDWKFACPSVFLAPDALHQWHKFFYDHIISWTETLLSRPELDGRYARLQKRIGFSHFSAGFTYFSQHTCREFRELQRSFIAVIAGHRKLNDSAMLAFRGLMEFIYYAQFDSQSSSSLAKLEASLSLFHENKESLSAARGGPIQGGQFRIPKLNIMHYVRHRAELIGSLPQYSTEQIERCHITMAKEPYRASNRKNHEEQVCRYLDRHEKIALFSL</sequence>
<name>A0A0H2QWS2_9AGAM</name>
<organism evidence="1 2">
    <name type="scientific">Schizopora paradoxa</name>
    <dbReference type="NCBI Taxonomy" id="27342"/>
    <lineage>
        <taxon>Eukaryota</taxon>
        <taxon>Fungi</taxon>
        <taxon>Dikarya</taxon>
        <taxon>Basidiomycota</taxon>
        <taxon>Agaricomycotina</taxon>
        <taxon>Agaricomycetes</taxon>
        <taxon>Hymenochaetales</taxon>
        <taxon>Schizoporaceae</taxon>
        <taxon>Schizopora</taxon>
    </lineage>
</organism>
<reference evidence="1 2" key="1">
    <citation type="submission" date="2015-04" db="EMBL/GenBank/DDBJ databases">
        <title>Complete genome sequence of Schizopora paradoxa KUC8140, a cosmopolitan wood degrader in East Asia.</title>
        <authorList>
            <consortium name="DOE Joint Genome Institute"/>
            <person name="Min B."/>
            <person name="Park H."/>
            <person name="Jang Y."/>
            <person name="Kim J.-J."/>
            <person name="Kim K.H."/>
            <person name="Pangilinan J."/>
            <person name="Lipzen A."/>
            <person name="Riley R."/>
            <person name="Grigoriev I.V."/>
            <person name="Spatafora J.W."/>
            <person name="Choi I.-G."/>
        </authorList>
    </citation>
    <scope>NUCLEOTIDE SEQUENCE [LARGE SCALE GENOMIC DNA]</scope>
    <source>
        <strain evidence="1 2">KUC8140</strain>
    </source>
</reference>
<dbReference type="AlphaFoldDB" id="A0A0H2QWS2"/>
<dbReference type="InParanoid" id="A0A0H2QWS2"/>
<dbReference type="Proteomes" id="UP000053477">
    <property type="component" value="Unassembled WGS sequence"/>
</dbReference>
<evidence type="ECO:0000313" key="1">
    <source>
        <dbReference type="EMBL" id="KLO04020.1"/>
    </source>
</evidence>
<gene>
    <name evidence="1" type="ORF">SCHPADRAFT_897360</name>
</gene>
<dbReference type="InterPro" id="IPR041078">
    <property type="entry name" value="Plavaka"/>
</dbReference>
<proteinExistence type="predicted"/>
<dbReference type="Pfam" id="PF18759">
    <property type="entry name" value="Plavaka"/>
    <property type="match status" value="1"/>
</dbReference>